<dbReference type="Proteomes" id="UP000239772">
    <property type="component" value="Unassembled WGS sequence"/>
</dbReference>
<evidence type="ECO:0000313" key="1">
    <source>
        <dbReference type="EMBL" id="PSC05301.1"/>
    </source>
</evidence>
<accession>A0A2T1HUI3</accession>
<gene>
    <name evidence="1" type="ORF">SLNSH_08800</name>
</gene>
<sequence>MDLFTKAHAVLIRPEIESLLRRLFVRLPLRSDGQDHAPADAMAAAMPAARRRAPAHGGEVSPILAQVREWAQAAAWTNQPSMVVLEQVMAATEGRLDEAFGADAGDESRQSLRDLCRQEAWRMLMDIRRAA</sequence>
<name>A0A2T1HUI3_9HYPH</name>
<proteinExistence type="predicted"/>
<dbReference type="EMBL" id="PVZS01000008">
    <property type="protein sequence ID" value="PSC05301.1"/>
    <property type="molecule type" value="Genomic_DNA"/>
</dbReference>
<protein>
    <submittedName>
        <fullName evidence="1">Uncharacterized protein</fullName>
    </submittedName>
</protein>
<reference evidence="2" key="1">
    <citation type="submission" date="2018-03" db="EMBL/GenBank/DDBJ databases">
        <authorList>
            <person name="Sun L."/>
            <person name="Liu H."/>
            <person name="Chen W."/>
            <person name="Huang K."/>
            <person name="Liu W."/>
            <person name="Gao X."/>
        </authorList>
    </citation>
    <scope>NUCLEOTIDE SEQUENCE [LARGE SCALE GENOMIC DNA]</scope>
    <source>
        <strain evidence="2">SH9</strain>
    </source>
</reference>
<organism evidence="1 2">
    <name type="scientific">Alsobacter soli</name>
    <dbReference type="NCBI Taxonomy" id="2109933"/>
    <lineage>
        <taxon>Bacteria</taxon>
        <taxon>Pseudomonadati</taxon>
        <taxon>Pseudomonadota</taxon>
        <taxon>Alphaproteobacteria</taxon>
        <taxon>Hyphomicrobiales</taxon>
        <taxon>Alsobacteraceae</taxon>
        <taxon>Alsobacter</taxon>
    </lineage>
</organism>
<evidence type="ECO:0000313" key="2">
    <source>
        <dbReference type="Proteomes" id="UP000239772"/>
    </source>
</evidence>
<keyword evidence="2" id="KW-1185">Reference proteome</keyword>
<dbReference type="AlphaFoldDB" id="A0A2T1HUI3"/>
<comment type="caution">
    <text evidence="1">The sequence shown here is derived from an EMBL/GenBank/DDBJ whole genome shotgun (WGS) entry which is preliminary data.</text>
</comment>